<dbReference type="EMBL" id="LPWA01000124">
    <property type="protein sequence ID" value="KUM25030.1"/>
    <property type="molecule type" value="Genomic_DNA"/>
</dbReference>
<reference evidence="1 2" key="1">
    <citation type="submission" date="2015-12" db="EMBL/GenBank/DDBJ databases">
        <title>Draft genome sequence of Mesorhizobium sp. UFLA 01-765, a multitolerant efficient symbiont and plant-growth promoting strain isolated from Zn-mining soil using Leucaena leucocephala as a trap plant.</title>
        <authorList>
            <person name="Rangel W.M."/>
            <person name="Thijs S."/>
            <person name="Longatti S.M."/>
            <person name="Moreira F.M."/>
            <person name="Weyens N."/>
            <person name="Vangronsveld J."/>
            <person name="Van Hamme J.D."/>
            <person name="Bottos E.M."/>
            <person name="Rineau F."/>
        </authorList>
    </citation>
    <scope>NUCLEOTIDE SEQUENCE [LARGE SCALE GENOMIC DNA]</scope>
    <source>
        <strain evidence="1 2">UFLA 01-765</strain>
    </source>
</reference>
<protein>
    <submittedName>
        <fullName evidence="1">Uncharacterized protein</fullName>
    </submittedName>
</protein>
<evidence type="ECO:0000313" key="2">
    <source>
        <dbReference type="Proteomes" id="UP000053176"/>
    </source>
</evidence>
<gene>
    <name evidence="1" type="ORF">AU467_27915</name>
</gene>
<name>A0A101KQ94_RHILI</name>
<evidence type="ECO:0000313" key="1">
    <source>
        <dbReference type="EMBL" id="KUM25030.1"/>
    </source>
</evidence>
<accession>A0A101KQ94</accession>
<comment type="caution">
    <text evidence="1">The sequence shown here is derived from an EMBL/GenBank/DDBJ whole genome shotgun (WGS) entry which is preliminary data.</text>
</comment>
<dbReference type="AlphaFoldDB" id="A0A101KQ94"/>
<sequence length="81" mass="8935">MVGLLVEEARDALPLPNHPQCGRNDRFLIFTSTARALPRSGFVLRPISAALLWGIQDVQIAARCDTMTVLFERPGCKSRVA</sequence>
<dbReference type="Proteomes" id="UP000053176">
    <property type="component" value="Unassembled WGS sequence"/>
</dbReference>
<proteinExistence type="predicted"/>
<organism evidence="1 2">
    <name type="scientific">Rhizobium loti</name>
    <name type="common">Mesorhizobium loti</name>
    <dbReference type="NCBI Taxonomy" id="381"/>
    <lineage>
        <taxon>Bacteria</taxon>
        <taxon>Pseudomonadati</taxon>
        <taxon>Pseudomonadota</taxon>
        <taxon>Alphaproteobacteria</taxon>
        <taxon>Hyphomicrobiales</taxon>
        <taxon>Phyllobacteriaceae</taxon>
        <taxon>Mesorhizobium</taxon>
    </lineage>
</organism>